<evidence type="ECO:0000313" key="2">
    <source>
        <dbReference type="Proteomes" id="UP000284547"/>
    </source>
</evidence>
<protein>
    <submittedName>
        <fullName evidence="1">Uncharacterized protein</fullName>
    </submittedName>
</protein>
<dbReference type="Proteomes" id="UP000284547">
    <property type="component" value="Unassembled WGS sequence"/>
</dbReference>
<sequence>MISNAIEGTTRRLGKSQGYHGLCVRDVIHPQGPAMVSSWQPTPAEVERIAAGAPVLLMVLGTAHPPVILEAGDIPT</sequence>
<evidence type="ECO:0000313" key="1">
    <source>
        <dbReference type="EMBL" id="RGP37945.1"/>
    </source>
</evidence>
<organism evidence="1 2">
    <name type="scientific">Pseudotabrizicola alkalilacus</name>
    <dbReference type="NCBI Taxonomy" id="2305252"/>
    <lineage>
        <taxon>Bacteria</taxon>
        <taxon>Pseudomonadati</taxon>
        <taxon>Pseudomonadota</taxon>
        <taxon>Alphaproteobacteria</taxon>
        <taxon>Rhodobacterales</taxon>
        <taxon>Paracoccaceae</taxon>
        <taxon>Pseudotabrizicola</taxon>
    </lineage>
</organism>
<dbReference type="AlphaFoldDB" id="A0A411Z4H9"/>
<accession>A0A411Z4H9</accession>
<keyword evidence="2" id="KW-1185">Reference proteome</keyword>
<reference evidence="1 2" key="1">
    <citation type="submission" date="2018-08" db="EMBL/GenBank/DDBJ databases">
        <title>Flavobacterium tibetense sp. nov., isolated from a wetland YonghuCo on Tibetan Plateau.</title>
        <authorList>
            <person name="Phurbu D."/>
            <person name="Lu H."/>
            <person name="Xing P."/>
        </authorList>
    </citation>
    <scope>NUCLEOTIDE SEQUENCE [LARGE SCALE GENOMIC DNA]</scope>
    <source>
        <strain evidence="1 2">DJC</strain>
    </source>
</reference>
<proteinExistence type="predicted"/>
<comment type="caution">
    <text evidence="1">The sequence shown here is derived from an EMBL/GenBank/DDBJ whole genome shotgun (WGS) entry which is preliminary data.</text>
</comment>
<dbReference type="EMBL" id="QWEY01000003">
    <property type="protein sequence ID" value="RGP37945.1"/>
    <property type="molecule type" value="Genomic_DNA"/>
</dbReference>
<gene>
    <name evidence="1" type="ORF">D1012_08665</name>
</gene>
<dbReference type="OrthoDB" id="8241168at2"/>
<name>A0A411Z4H9_9RHOB</name>
<dbReference type="RefSeq" id="WP_118151085.1">
    <property type="nucleotide sequence ID" value="NZ_QWEY01000003.1"/>
</dbReference>